<evidence type="ECO:0000259" key="6">
    <source>
        <dbReference type="PROSITE" id="PS50977"/>
    </source>
</evidence>
<dbReference type="Pfam" id="PF02909">
    <property type="entry name" value="TetR_C_1"/>
    <property type="match status" value="1"/>
</dbReference>
<dbReference type="InterPro" id="IPR004111">
    <property type="entry name" value="Repressor_TetR_C"/>
</dbReference>
<dbReference type="InterPro" id="IPR036271">
    <property type="entry name" value="Tet_transcr_reg_TetR-rel_C_sf"/>
</dbReference>
<dbReference type="PRINTS" id="PR00455">
    <property type="entry name" value="HTHTETR"/>
</dbReference>
<protein>
    <submittedName>
        <fullName evidence="7">AcrR family transcriptional regulator</fullName>
    </submittedName>
</protein>
<evidence type="ECO:0000256" key="3">
    <source>
        <dbReference type="ARBA" id="ARBA00023163"/>
    </source>
</evidence>
<dbReference type="GO" id="GO:0000976">
    <property type="term" value="F:transcription cis-regulatory region binding"/>
    <property type="evidence" value="ECO:0007669"/>
    <property type="project" value="TreeGrafter"/>
</dbReference>
<dbReference type="InterPro" id="IPR050109">
    <property type="entry name" value="HTH-type_TetR-like_transc_reg"/>
</dbReference>
<dbReference type="SUPFAM" id="SSF46689">
    <property type="entry name" value="Homeodomain-like"/>
    <property type="match status" value="1"/>
</dbReference>
<dbReference type="Gene3D" id="1.10.357.10">
    <property type="entry name" value="Tetracycline Repressor, domain 2"/>
    <property type="match status" value="1"/>
</dbReference>
<dbReference type="PANTHER" id="PTHR30055">
    <property type="entry name" value="HTH-TYPE TRANSCRIPTIONAL REGULATOR RUTR"/>
    <property type="match status" value="1"/>
</dbReference>
<evidence type="ECO:0000256" key="2">
    <source>
        <dbReference type="ARBA" id="ARBA00023125"/>
    </source>
</evidence>
<reference evidence="7 8" key="1">
    <citation type="submission" date="2017-11" db="EMBL/GenBank/DDBJ databases">
        <title>Genomic Encyclopedia of Archaeal and Bacterial Type Strains, Phase II (KMG-II): From Individual Species to Whole Genera.</title>
        <authorList>
            <person name="Goeker M."/>
        </authorList>
    </citation>
    <scope>NUCLEOTIDE SEQUENCE [LARGE SCALE GENOMIC DNA]</scope>
    <source>
        <strain evidence="7 8">DSM 27763</strain>
    </source>
</reference>
<feature type="region of interest" description="Disordered" evidence="5">
    <location>
        <begin position="1"/>
        <end position="25"/>
    </location>
</feature>
<keyword evidence="8" id="KW-1185">Reference proteome</keyword>
<dbReference type="AlphaFoldDB" id="A0A2M9BGJ9"/>
<dbReference type="Pfam" id="PF00440">
    <property type="entry name" value="TetR_N"/>
    <property type="match status" value="1"/>
</dbReference>
<evidence type="ECO:0000313" key="7">
    <source>
        <dbReference type="EMBL" id="PJJ57087.1"/>
    </source>
</evidence>
<dbReference type="OrthoDB" id="3519192at2"/>
<keyword evidence="2 4" id="KW-0238">DNA-binding</keyword>
<dbReference type="InterPro" id="IPR009057">
    <property type="entry name" value="Homeodomain-like_sf"/>
</dbReference>
<dbReference type="GO" id="GO:0045892">
    <property type="term" value="P:negative regulation of DNA-templated transcription"/>
    <property type="evidence" value="ECO:0007669"/>
    <property type="project" value="InterPro"/>
</dbReference>
<dbReference type="EMBL" id="PGEZ01000001">
    <property type="protein sequence ID" value="PJJ57087.1"/>
    <property type="molecule type" value="Genomic_DNA"/>
</dbReference>
<feature type="DNA-binding region" description="H-T-H motif" evidence="4">
    <location>
        <begin position="46"/>
        <end position="65"/>
    </location>
</feature>
<dbReference type="PANTHER" id="PTHR30055:SF151">
    <property type="entry name" value="TRANSCRIPTIONAL REGULATORY PROTEIN"/>
    <property type="match status" value="1"/>
</dbReference>
<organism evidence="7 8">
    <name type="scientific">Mumia flava</name>
    <dbReference type="NCBI Taxonomy" id="1348852"/>
    <lineage>
        <taxon>Bacteria</taxon>
        <taxon>Bacillati</taxon>
        <taxon>Actinomycetota</taxon>
        <taxon>Actinomycetes</taxon>
        <taxon>Propionibacteriales</taxon>
        <taxon>Nocardioidaceae</taxon>
        <taxon>Mumia</taxon>
    </lineage>
</organism>
<dbReference type="GO" id="GO:0003700">
    <property type="term" value="F:DNA-binding transcription factor activity"/>
    <property type="evidence" value="ECO:0007669"/>
    <property type="project" value="TreeGrafter"/>
</dbReference>
<proteinExistence type="predicted"/>
<evidence type="ECO:0000256" key="5">
    <source>
        <dbReference type="SAM" id="MobiDB-lite"/>
    </source>
</evidence>
<dbReference type="Proteomes" id="UP000230842">
    <property type="component" value="Unassembled WGS sequence"/>
</dbReference>
<evidence type="ECO:0000313" key="8">
    <source>
        <dbReference type="Proteomes" id="UP000230842"/>
    </source>
</evidence>
<dbReference type="RefSeq" id="WP_157805090.1">
    <property type="nucleotide sequence ID" value="NZ_PGEZ01000001.1"/>
</dbReference>
<name>A0A2M9BGJ9_9ACTN</name>
<comment type="caution">
    <text evidence="7">The sequence shown here is derived from an EMBL/GenBank/DDBJ whole genome shotgun (WGS) entry which is preliminary data.</text>
</comment>
<accession>A0A2M9BGJ9</accession>
<dbReference type="PROSITE" id="PS50977">
    <property type="entry name" value="HTH_TETR_2"/>
    <property type="match status" value="1"/>
</dbReference>
<keyword evidence="3" id="KW-0804">Transcription</keyword>
<gene>
    <name evidence="7" type="ORF">CLV56_1308</name>
</gene>
<dbReference type="InterPro" id="IPR001647">
    <property type="entry name" value="HTH_TetR"/>
</dbReference>
<sequence length="242" mass="26476">MAQQPMPAETAGGRKRGRGRPPSLRPEAIVDTAFDLVMREGTAALSMRRLGEELGVDGTAVYRHFRDKDDLMLAVNDRVAAWVVEEARRRTDDDASWQDVLRTFAACSWESATRFPSVIALALGRTTGERAEREIVELLISTIARSGLSATQATLAYRAFADTLLGLTGMQALVLDLPPALREKDDSAWSRVYALLPHETYPATQEHAAELLGIEEEDVFTEAVELMIAAIEARAAAPAPPM</sequence>
<evidence type="ECO:0000256" key="1">
    <source>
        <dbReference type="ARBA" id="ARBA00023015"/>
    </source>
</evidence>
<keyword evidence="1" id="KW-0805">Transcription regulation</keyword>
<dbReference type="Gene3D" id="1.10.10.60">
    <property type="entry name" value="Homeodomain-like"/>
    <property type="match status" value="1"/>
</dbReference>
<feature type="domain" description="HTH tetR-type" evidence="6">
    <location>
        <begin position="23"/>
        <end position="83"/>
    </location>
</feature>
<dbReference type="SUPFAM" id="SSF48498">
    <property type="entry name" value="Tetracyclin repressor-like, C-terminal domain"/>
    <property type="match status" value="1"/>
</dbReference>
<evidence type="ECO:0000256" key="4">
    <source>
        <dbReference type="PROSITE-ProRule" id="PRU00335"/>
    </source>
</evidence>